<dbReference type="SUPFAM" id="SSF52540">
    <property type="entry name" value="P-loop containing nucleoside triphosphate hydrolases"/>
    <property type="match status" value="1"/>
</dbReference>
<dbReference type="Gene3D" id="3.40.50.300">
    <property type="entry name" value="P-loop containing nucleotide triphosphate hydrolases"/>
    <property type="match status" value="1"/>
</dbReference>
<evidence type="ECO:0000313" key="4">
    <source>
        <dbReference type="EMBL" id="KAJ8722898.1"/>
    </source>
</evidence>
<reference evidence="4" key="1">
    <citation type="submission" date="2023-03" db="EMBL/GenBank/DDBJ databases">
        <title>Chromosome-level genomes of two armyworms, Mythimna separata and Mythimna loreyi, provide insights into the biosynthesis and reception of sex pheromones.</title>
        <authorList>
            <person name="Zhao H."/>
        </authorList>
    </citation>
    <scope>NUCLEOTIDE SEQUENCE</scope>
    <source>
        <strain evidence="4">BeijingLab</strain>
        <tissue evidence="4">Pupa</tissue>
    </source>
</reference>
<dbReference type="PANTHER" id="PTHR46457:SF1">
    <property type="entry name" value="DNA REPAIR PROTEIN RAD51 HOMOLOG 4"/>
    <property type="match status" value="1"/>
</dbReference>
<dbReference type="GO" id="GO:0007131">
    <property type="term" value="P:reciprocal meiotic recombination"/>
    <property type="evidence" value="ECO:0007669"/>
    <property type="project" value="TreeGrafter"/>
</dbReference>
<dbReference type="InterPro" id="IPR027417">
    <property type="entry name" value="P-loop_NTPase"/>
</dbReference>
<evidence type="ECO:0000259" key="3">
    <source>
        <dbReference type="PROSITE" id="PS50162"/>
    </source>
</evidence>
<dbReference type="PROSITE" id="PS50162">
    <property type="entry name" value="RECA_2"/>
    <property type="match status" value="1"/>
</dbReference>
<keyword evidence="5" id="KW-1185">Reference proteome</keyword>
<evidence type="ECO:0000256" key="2">
    <source>
        <dbReference type="ARBA" id="ARBA00023242"/>
    </source>
</evidence>
<evidence type="ECO:0000313" key="5">
    <source>
        <dbReference type="Proteomes" id="UP001231518"/>
    </source>
</evidence>
<dbReference type="AlphaFoldDB" id="A0AAD7YPQ2"/>
<protein>
    <recommendedName>
        <fullName evidence="3">RecA family profile 1 domain-containing protein</fullName>
    </recommendedName>
</protein>
<dbReference type="GO" id="GO:0000724">
    <property type="term" value="P:double-strand break repair via homologous recombination"/>
    <property type="evidence" value="ECO:0007669"/>
    <property type="project" value="TreeGrafter"/>
</dbReference>
<dbReference type="InterPro" id="IPR020588">
    <property type="entry name" value="RecA_ATP-bd"/>
</dbReference>
<dbReference type="GO" id="GO:0033063">
    <property type="term" value="C:Rad51B-Rad51C-Rad51D-XRCC2 complex"/>
    <property type="evidence" value="ECO:0007669"/>
    <property type="project" value="TreeGrafter"/>
</dbReference>
<dbReference type="Pfam" id="PF08423">
    <property type="entry name" value="Rad51"/>
    <property type="match status" value="1"/>
</dbReference>
<dbReference type="InterPro" id="IPR051988">
    <property type="entry name" value="HRR_RAD51_Paralog"/>
</dbReference>
<dbReference type="InterPro" id="IPR013632">
    <property type="entry name" value="Rad51_C"/>
</dbReference>
<feature type="domain" description="RecA family profile 1" evidence="3">
    <location>
        <begin position="78"/>
        <end position="247"/>
    </location>
</feature>
<dbReference type="GO" id="GO:0000400">
    <property type="term" value="F:four-way junction DNA binding"/>
    <property type="evidence" value="ECO:0007669"/>
    <property type="project" value="TreeGrafter"/>
</dbReference>
<dbReference type="GO" id="GO:0005657">
    <property type="term" value="C:replication fork"/>
    <property type="evidence" value="ECO:0007669"/>
    <property type="project" value="TreeGrafter"/>
</dbReference>
<dbReference type="Proteomes" id="UP001231518">
    <property type="component" value="Chromosome 15"/>
</dbReference>
<proteinExistence type="predicted"/>
<gene>
    <name evidence="4" type="ORF">PYW07_004078</name>
</gene>
<dbReference type="GO" id="GO:0003697">
    <property type="term" value="F:single-stranded DNA binding"/>
    <property type="evidence" value="ECO:0007669"/>
    <property type="project" value="TreeGrafter"/>
</dbReference>
<dbReference type="GO" id="GO:0042148">
    <property type="term" value="P:DNA strand invasion"/>
    <property type="evidence" value="ECO:0007669"/>
    <property type="project" value="TreeGrafter"/>
</dbReference>
<sequence>MQKLKSQNLGNLSESSLKTLAQNRITTILDFLEEDVSKLSALTKLSLPQILAIRNEIFTKYSAPLINGTDLFTKVFKTRSRISTGIESLDVVTTGGIPVRCITEICGLAESGKTQLSFQLAINCVKDEGCTVLYVDTKGDFSAVRVQKMLDTQGYSHKDMASIMYKIRVVHIWTMEELVELFKSLKNKTLIIENLAMIIVDSLPCLMFQHLGDDNKMGLSLLNVLVNYSRYIANEFDVAIIYINIQTRWIDNDISDIEDDGESTSAFRESTYIEKRNRCLGRYWEHIPTLVLLLEKHEDVYRESDSYTQIKVSVLSSNAVKNENSQCILKLSSVGIT</sequence>
<keyword evidence="2" id="KW-0539">Nucleus</keyword>
<accession>A0AAD7YPQ2</accession>
<name>A0AAD7YPQ2_MYTSE</name>
<evidence type="ECO:0000256" key="1">
    <source>
        <dbReference type="ARBA" id="ARBA00004123"/>
    </source>
</evidence>
<dbReference type="GO" id="GO:0005524">
    <property type="term" value="F:ATP binding"/>
    <property type="evidence" value="ECO:0007669"/>
    <property type="project" value="InterPro"/>
</dbReference>
<dbReference type="GO" id="GO:0140664">
    <property type="term" value="F:ATP-dependent DNA damage sensor activity"/>
    <property type="evidence" value="ECO:0007669"/>
    <property type="project" value="InterPro"/>
</dbReference>
<dbReference type="EMBL" id="JARGEI010000012">
    <property type="protein sequence ID" value="KAJ8722898.1"/>
    <property type="molecule type" value="Genomic_DNA"/>
</dbReference>
<organism evidence="4 5">
    <name type="scientific">Mythimna separata</name>
    <name type="common">Oriental armyworm</name>
    <name type="synonym">Pseudaletia separata</name>
    <dbReference type="NCBI Taxonomy" id="271217"/>
    <lineage>
        <taxon>Eukaryota</taxon>
        <taxon>Metazoa</taxon>
        <taxon>Ecdysozoa</taxon>
        <taxon>Arthropoda</taxon>
        <taxon>Hexapoda</taxon>
        <taxon>Insecta</taxon>
        <taxon>Pterygota</taxon>
        <taxon>Neoptera</taxon>
        <taxon>Endopterygota</taxon>
        <taxon>Lepidoptera</taxon>
        <taxon>Glossata</taxon>
        <taxon>Ditrysia</taxon>
        <taxon>Noctuoidea</taxon>
        <taxon>Noctuidae</taxon>
        <taxon>Noctuinae</taxon>
        <taxon>Hadenini</taxon>
        <taxon>Mythimna</taxon>
    </lineage>
</organism>
<dbReference type="GO" id="GO:0005815">
    <property type="term" value="C:microtubule organizing center"/>
    <property type="evidence" value="ECO:0007669"/>
    <property type="project" value="TreeGrafter"/>
</dbReference>
<dbReference type="GO" id="GO:0000723">
    <property type="term" value="P:telomere maintenance"/>
    <property type="evidence" value="ECO:0007669"/>
    <property type="project" value="TreeGrafter"/>
</dbReference>
<dbReference type="PANTHER" id="PTHR46457">
    <property type="entry name" value="DNA REPAIR PROTEIN RAD51 HOMOLOG 4"/>
    <property type="match status" value="1"/>
</dbReference>
<comment type="caution">
    <text evidence="4">The sequence shown here is derived from an EMBL/GenBank/DDBJ whole genome shotgun (WGS) entry which is preliminary data.</text>
</comment>
<comment type="subcellular location">
    <subcellularLocation>
        <location evidence="1">Nucleus</location>
    </subcellularLocation>
</comment>